<dbReference type="SUPFAM" id="SSF56112">
    <property type="entry name" value="Protein kinase-like (PK-like)"/>
    <property type="match status" value="1"/>
</dbReference>
<feature type="domain" description="Protein kinase" evidence="6">
    <location>
        <begin position="108"/>
        <end position="371"/>
    </location>
</feature>
<keyword evidence="4 5" id="KW-0067">ATP-binding</keyword>
<dbReference type="PANTHER" id="PTHR43289">
    <property type="entry name" value="MITOGEN-ACTIVATED PROTEIN KINASE KINASE KINASE 20-RELATED"/>
    <property type="match status" value="1"/>
</dbReference>
<dbReference type="PANTHER" id="PTHR43289:SF6">
    <property type="entry name" value="SERINE_THREONINE-PROTEIN KINASE NEKL-3"/>
    <property type="match status" value="1"/>
</dbReference>
<evidence type="ECO:0000256" key="4">
    <source>
        <dbReference type="ARBA" id="ARBA00022840"/>
    </source>
</evidence>
<gene>
    <name evidence="7" type="primary">pknB_2</name>
    <name evidence="7" type="ORF">Pla100_00860</name>
</gene>
<keyword evidence="2 5" id="KW-0547">Nucleotide-binding</keyword>
<proteinExistence type="predicted"/>
<dbReference type="Proteomes" id="UP000316213">
    <property type="component" value="Unassembled WGS sequence"/>
</dbReference>
<dbReference type="Gene3D" id="1.10.510.10">
    <property type="entry name" value="Transferase(Phosphotransferase) domain 1"/>
    <property type="match status" value="1"/>
</dbReference>
<accession>A0A5C6AUA1</accession>
<dbReference type="SMART" id="SM00220">
    <property type="entry name" value="S_TKc"/>
    <property type="match status" value="1"/>
</dbReference>
<evidence type="ECO:0000259" key="6">
    <source>
        <dbReference type="PROSITE" id="PS50011"/>
    </source>
</evidence>
<comment type="caution">
    <text evidence="7">The sequence shown here is derived from an EMBL/GenBank/DDBJ whole genome shotgun (WGS) entry which is preliminary data.</text>
</comment>
<dbReference type="SUPFAM" id="SSF52047">
    <property type="entry name" value="RNI-like"/>
    <property type="match status" value="1"/>
</dbReference>
<dbReference type="Pfam" id="PF00069">
    <property type="entry name" value="Pkinase"/>
    <property type="match status" value="1"/>
</dbReference>
<evidence type="ECO:0000256" key="5">
    <source>
        <dbReference type="PROSITE-ProRule" id="PRU10141"/>
    </source>
</evidence>
<dbReference type="AlphaFoldDB" id="A0A5C6AUA1"/>
<evidence type="ECO:0000256" key="3">
    <source>
        <dbReference type="ARBA" id="ARBA00022777"/>
    </source>
</evidence>
<evidence type="ECO:0000313" key="7">
    <source>
        <dbReference type="EMBL" id="TWU03168.1"/>
    </source>
</evidence>
<protein>
    <submittedName>
        <fullName evidence="7">Serine/threonine-protein kinase PknB</fullName>
        <ecNumber evidence="7">2.7.11.1</ecNumber>
    </submittedName>
</protein>
<dbReference type="GO" id="GO:0005524">
    <property type="term" value="F:ATP binding"/>
    <property type="evidence" value="ECO:0007669"/>
    <property type="project" value="UniProtKB-UniRule"/>
</dbReference>
<evidence type="ECO:0000256" key="2">
    <source>
        <dbReference type="ARBA" id="ARBA00022741"/>
    </source>
</evidence>
<dbReference type="Gene3D" id="3.30.200.20">
    <property type="entry name" value="Phosphorylase Kinase, domain 1"/>
    <property type="match status" value="1"/>
</dbReference>
<organism evidence="7 8">
    <name type="scientific">Neorhodopirellula pilleata</name>
    <dbReference type="NCBI Taxonomy" id="2714738"/>
    <lineage>
        <taxon>Bacteria</taxon>
        <taxon>Pseudomonadati</taxon>
        <taxon>Planctomycetota</taxon>
        <taxon>Planctomycetia</taxon>
        <taxon>Pirellulales</taxon>
        <taxon>Pirellulaceae</taxon>
        <taxon>Neorhodopirellula</taxon>
    </lineage>
</organism>
<keyword evidence="3 7" id="KW-0418">Kinase</keyword>
<dbReference type="Pfam" id="PF25372">
    <property type="entry name" value="DUF7885"/>
    <property type="match status" value="1"/>
</dbReference>
<dbReference type="EC" id="2.7.11.1" evidence="7"/>
<reference evidence="7 8" key="1">
    <citation type="submission" date="2019-02" db="EMBL/GenBank/DDBJ databases">
        <title>Deep-cultivation of Planctomycetes and their phenomic and genomic characterization uncovers novel biology.</title>
        <authorList>
            <person name="Wiegand S."/>
            <person name="Jogler M."/>
            <person name="Boedeker C."/>
            <person name="Pinto D."/>
            <person name="Vollmers J."/>
            <person name="Rivas-Marin E."/>
            <person name="Kohn T."/>
            <person name="Peeters S.H."/>
            <person name="Heuer A."/>
            <person name="Rast P."/>
            <person name="Oberbeckmann S."/>
            <person name="Bunk B."/>
            <person name="Jeske O."/>
            <person name="Meyerdierks A."/>
            <person name="Storesund J.E."/>
            <person name="Kallscheuer N."/>
            <person name="Luecker S."/>
            <person name="Lage O.M."/>
            <person name="Pohl T."/>
            <person name="Merkel B.J."/>
            <person name="Hornburger P."/>
            <person name="Mueller R.-W."/>
            <person name="Bruemmer F."/>
            <person name="Labrenz M."/>
            <person name="Spormann A.M."/>
            <person name="Op Den Camp H."/>
            <person name="Overmann J."/>
            <person name="Amann R."/>
            <person name="Jetten M.S.M."/>
            <person name="Mascher T."/>
            <person name="Medema M.H."/>
            <person name="Devos D.P."/>
            <person name="Kaster A.-K."/>
            <person name="Ovreas L."/>
            <person name="Rohde M."/>
            <person name="Galperin M.Y."/>
            <person name="Jogler C."/>
        </authorList>
    </citation>
    <scope>NUCLEOTIDE SEQUENCE [LARGE SCALE GENOMIC DNA]</scope>
    <source>
        <strain evidence="7 8">Pla100</strain>
    </source>
</reference>
<sequence length="873" mass="95147">MLHKHCPNAEQLTDYSLGRLDDASCEYLDNHLSSCAACQTILTSSNPLADTLVSQLRQGVRAGQFDREPELLEAIERLNELISCDQTLVGEYSVVVRCDDSVERIGPYRILSVLGKGGMGQVYLAEHSRLEMTVAVKVLADHLTGNSNAINRFDREMKAVGRLSHPNIVRATDAGEHDGKHYLAMEFVDGHDLSQILRACGRLRIGDACEAVRQAAVGIQHAHENGLIHRDLKPSNLMVTKKGQIKILDLGLARLHSSDTEGLTSDFQIMGTADYMAPEQALKALQVDSRVDVYSLGCTLYALLCGMPPFAGAKYETSISKIMAHEHEQPVPLFLRRTDVPAELSAIVDRAMAKSPADRFATADDLATALLPFSRDSALASLVTSVTASQSLPGDTSDIGRHSLATVTMASPLPTKPTIPAGPGKRVWVGLGLMLVGLMAAAAFVLHFSSGKGAIVVEIHGDQISAQIEGERLVIQDIAKENTYYLSIEGDTSLQPLASGEYTIQVENEATGLRLETEEFTISRNSETVVRAFIQPPTVVEPSMPAVVEPSQPVEPIAATERALAEWAIHNGAILDISFDNQGAFVSTLDELPPVEFRVVTINFTPQLGLTDGDWNRLRQFQWLGRLEFQDPKDLVRLVSGVEGIESVTNLKLRYDQTQPEQLQQLGRLTRVQDFDIGGQLVGDSEAEMLRGLKKVFRLTFSGRQATDASLVPLSQMRQLTFLSLIFTKVTGSGLVHLENLPHLDSLHLPYTPIDDAGLTDIAKLRELIWLNLGFTQIGDEGLIPISGLTKLDNLDLAETRVTDRGLAALSSIASLRTLNLDGTRITDAAVDQLAKFTQLTTLSLGNRLSADALEQLGTQLPNCQINSIPRDD</sequence>
<dbReference type="InterPro" id="IPR008271">
    <property type="entry name" value="Ser/Thr_kinase_AS"/>
</dbReference>
<evidence type="ECO:0000313" key="8">
    <source>
        <dbReference type="Proteomes" id="UP000316213"/>
    </source>
</evidence>
<dbReference type="CDD" id="cd14014">
    <property type="entry name" value="STKc_PknB_like"/>
    <property type="match status" value="1"/>
</dbReference>
<dbReference type="InterPro" id="IPR011009">
    <property type="entry name" value="Kinase-like_dom_sf"/>
</dbReference>
<dbReference type="Gene3D" id="3.80.10.10">
    <property type="entry name" value="Ribonuclease Inhibitor"/>
    <property type="match status" value="2"/>
</dbReference>
<keyword evidence="8" id="KW-1185">Reference proteome</keyword>
<evidence type="ECO:0000256" key="1">
    <source>
        <dbReference type="ARBA" id="ARBA00022679"/>
    </source>
</evidence>
<dbReference type="PROSITE" id="PS00108">
    <property type="entry name" value="PROTEIN_KINASE_ST"/>
    <property type="match status" value="1"/>
</dbReference>
<dbReference type="RefSeq" id="WP_146575745.1">
    <property type="nucleotide sequence ID" value="NZ_SJPM01000001.1"/>
</dbReference>
<feature type="binding site" evidence="5">
    <location>
        <position position="137"/>
    </location>
    <ligand>
        <name>ATP</name>
        <dbReference type="ChEBI" id="CHEBI:30616"/>
    </ligand>
</feature>
<dbReference type="InterPro" id="IPR057207">
    <property type="entry name" value="FBXL15_LRR"/>
</dbReference>
<dbReference type="PROSITE" id="PS50011">
    <property type="entry name" value="PROTEIN_KINASE_DOM"/>
    <property type="match status" value="1"/>
</dbReference>
<dbReference type="PROSITE" id="PS00107">
    <property type="entry name" value="PROTEIN_KINASE_ATP"/>
    <property type="match status" value="1"/>
</dbReference>
<dbReference type="OrthoDB" id="6111975at2"/>
<dbReference type="InterPro" id="IPR000719">
    <property type="entry name" value="Prot_kinase_dom"/>
</dbReference>
<dbReference type="EMBL" id="SJPM01000001">
    <property type="protein sequence ID" value="TWU03168.1"/>
    <property type="molecule type" value="Genomic_DNA"/>
</dbReference>
<dbReference type="GO" id="GO:0004674">
    <property type="term" value="F:protein serine/threonine kinase activity"/>
    <property type="evidence" value="ECO:0007669"/>
    <property type="project" value="UniProtKB-EC"/>
</dbReference>
<dbReference type="InterPro" id="IPR017441">
    <property type="entry name" value="Protein_kinase_ATP_BS"/>
</dbReference>
<keyword evidence="1 7" id="KW-0808">Transferase</keyword>
<name>A0A5C6AUA1_9BACT</name>
<dbReference type="InterPro" id="IPR032675">
    <property type="entry name" value="LRR_dom_sf"/>
</dbReference>